<dbReference type="KEGG" id="buo:BRPE64_CCDS00880"/>
<dbReference type="Proteomes" id="UP000013966">
    <property type="component" value="Chromosome 3"/>
</dbReference>
<reference evidence="2 3" key="2">
    <citation type="journal article" date="2018" name="Int. J. Syst. Evol. Microbiol.">
        <title>Burkholderia insecticola sp. nov., a gut symbiotic bacterium of the bean bug Riptortus pedestris.</title>
        <authorList>
            <person name="Takeshita K."/>
            <person name="Tamaki H."/>
            <person name="Ohbayashi T."/>
            <person name="Meng X.-Y."/>
            <person name="Sone T."/>
            <person name="Mitani Y."/>
            <person name="Peeters C."/>
            <person name="Kikuchi Y."/>
            <person name="Vandamme P."/>
        </authorList>
    </citation>
    <scope>NUCLEOTIDE SEQUENCE [LARGE SCALE GENOMIC DNA]</scope>
    <source>
        <strain evidence="2">RPE64</strain>
    </source>
</reference>
<dbReference type="Pfam" id="PF09850">
    <property type="entry name" value="DotU"/>
    <property type="match status" value="1"/>
</dbReference>
<dbReference type="AlphaFoldDB" id="R4X1J1"/>
<dbReference type="Gene3D" id="1.25.40.590">
    <property type="entry name" value="Type IV / VI secretion system, DotU"/>
    <property type="match status" value="1"/>
</dbReference>
<evidence type="ECO:0000259" key="1">
    <source>
        <dbReference type="Pfam" id="PF09850"/>
    </source>
</evidence>
<sequence>MQLEKFNQHDSGDRAFDRLDVRMREGSPQIDLLECYSAILGLGFVGRYAI</sequence>
<reference evidence="2 3" key="1">
    <citation type="journal article" date="2013" name="Genome Announc.">
        <title>Complete Genome Sequence of Burkholderia sp. Strain RPE64, Bacterial Symbiont of the Bean Bug Riptortus pedestris.</title>
        <authorList>
            <person name="Shibata T.F."/>
            <person name="Maeda T."/>
            <person name="Nikoh N."/>
            <person name="Yamaguchi K."/>
            <person name="Oshima K."/>
            <person name="Hattori M."/>
            <person name="Nishiyama T."/>
            <person name="Hasebe M."/>
            <person name="Fukatsu T."/>
            <person name="Kikuchi Y."/>
            <person name="Shigenobu S."/>
        </authorList>
    </citation>
    <scope>NUCLEOTIDE SEQUENCE [LARGE SCALE GENOMIC DNA]</scope>
</reference>
<dbReference type="HOGENOM" id="CLU_3115456_0_0_4"/>
<keyword evidence="3" id="KW-1185">Reference proteome</keyword>
<organism evidence="2 3">
    <name type="scientific">Caballeronia insecticola</name>
    <dbReference type="NCBI Taxonomy" id="758793"/>
    <lineage>
        <taxon>Bacteria</taxon>
        <taxon>Pseudomonadati</taxon>
        <taxon>Pseudomonadota</taxon>
        <taxon>Betaproteobacteria</taxon>
        <taxon>Burkholderiales</taxon>
        <taxon>Burkholderiaceae</taxon>
        <taxon>Caballeronia</taxon>
    </lineage>
</organism>
<feature type="domain" description="Type IV / VI secretion system DotU" evidence="1">
    <location>
        <begin position="1"/>
        <end position="49"/>
    </location>
</feature>
<dbReference type="OrthoDB" id="6998040at2"/>
<dbReference type="RefSeq" id="WP_016346882.1">
    <property type="nucleotide sequence ID" value="NC_021288.1"/>
</dbReference>
<dbReference type="STRING" id="758793.BRPE64_CCDS00880"/>
<dbReference type="InterPro" id="IPR038522">
    <property type="entry name" value="T4/T6SS_DotU_sf"/>
</dbReference>
<evidence type="ECO:0000313" key="3">
    <source>
        <dbReference type="Proteomes" id="UP000013966"/>
    </source>
</evidence>
<protein>
    <submittedName>
        <fullName evidence="2">Type IV / VI secretion system protein DotU family</fullName>
    </submittedName>
</protein>
<dbReference type="InterPro" id="IPR017732">
    <property type="entry name" value="T4/T6SS_DotU"/>
</dbReference>
<proteinExistence type="predicted"/>
<dbReference type="PATRIC" id="fig|758793.3.peg.4414"/>
<accession>R4X1J1</accession>
<gene>
    <name evidence="2" type="ORF">BRPE64_CCDS00880</name>
</gene>
<dbReference type="EMBL" id="AP013060">
    <property type="protein sequence ID" value="BAN26171.1"/>
    <property type="molecule type" value="Genomic_DNA"/>
</dbReference>
<name>R4X1J1_9BURK</name>
<evidence type="ECO:0000313" key="2">
    <source>
        <dbReference type="EMBL" id="BAN26171.1"/>
    </source>
</evidence>